<dbReference type="InterPro" id="IPR015868">
    <property type="entry name" value="Glutaminase"/>
</dbReference>
<reference evidence="6 7" key="1">
    <citation type="journal article" date="2024" name="BMC Biol.">
        <title>Comparative genomics of Ascetosporea gives new insight into the evolutionary basis for animal parasitism in Rhizaria.</title>
        <authorList>
            <person name="Hiltunen Thoren M."/>
            <person name="Onut-Brannstrom I."/>
            <person name="Alfjorden A."/>
            <person name="Peckova H."/>
            <person name="Swords F."/>
            <person name="Hooper C."/>
            <person name="Holzer A.S."/>
            <person name="Bass D."/>
            <person name="Burki F."/>
        </authorList>
    </citation>
    <scope>NUCLEOTIDE SEQUENCE [LARGE SCALE GENOMIC DNA]</scope>
    <source>
        <strain evidence="6">20-A016</strain>
    </source>
</reference>
<proteinExistence type="inferred from homology"/>
<dbReference type="InterPro" id="IPR012338">
    <property type="entry name" value="Beta-lactam/transpept-like"/>
</dbReference>
<evidence type="ECO:0000256" key="3">
    <source>
        <dbReference type="ARBA" id="ARBA00012918"/>
    </source>
</evidence>
<comment type="subunit">
    <text evidence="2">Homotetramer.</text>
</comment>
<dbReference type="Proteomes" id="UP001439008">
    <property type="component" value="Unassembled WGS sequence"/>
</dbReference>
<evidence type="ECO:0000256" key="5">
    <source>
        <dbReference type="ARBA" id="ARBA00049534"/>
    </source>
</evidence>
<dbReference type="PANTHER" id="PTHR12544:SF29">
    <property type="entry name" value="GLUTAMINASE"/>
    <property type="match status" value="1"/>
</dbReference>
<dbReference type="SUPFAM" id="SSF48403">
    <property type="entry name" value="Ankyrin repeat"/>
    <property type="match status" value="1"/>
</dbReference>
<organism evidence="6 7">
    <name type="scientific">Bonamia ostreae</name>
    <dbReference type="NCBI Taxonomy" id="126728"/>
    <lineage>
        <taxon>Eukaryota</taxon>
        <taxon>Sar</taxon>
        <taxon>Rhizaria</taxon>
        <taxon>Endomyxa</taxon>
        <taxon>Ascetosporea</taxon>
        <taxon>Haplosporida</taxon>
        <taxon>Bonamia</taxon>
    </lineage>
</organism>
<protein>
    <recommendedName>
        <fullName evidence="3">glutaminase</fullName>
        <ecNumber evidence="3">3.5.1.2</ecNumber>
    </recommendedName>
</protein>
<evidence type="ECO:0000256" key="2">
    <source>
        <dbReference type="ARBA" id="ARBA00011881"/>
    </source>
</evidence>
<evidence type="ECO:0000256" key="1">
    <source>
        <dbReference type="ARBA" id="ARBA00011076"/>
    </source>
</evidence>
<dbReference type="SUPFAM" id="SSF56601">
    <property type="entry name" value="beta-lactamase/transpeptidase-like"/>
    <property type="match status" value="1"/>
</dbReference>
<keyword evidence="4" id="KW-0378">Hydrolase</keyword>
<dbReference type="Gene3D" id="3.40.710.10">
    <property type="entry name" value="DD-peptidase/beta-lactamase superfamily"/>
    <property type="match status" value="1"/>
</dbReference>
<accession>A0ABV2ASR5</accession>
<evidence type="ECO:0000313" key="7">
    <source>
        <dbReference type="Proteomes" id="UP001439008"/>
    </source>
</evidence>
<keyword evidence="7" id="KW-1185">Reference proteome</keyword>
<feature type="non-terminal residue" evidence="6">
    <location>
        <position position="206"/>
    </location>
</feature>
<dbReference type="PANTHER" id="PTHR12544">
    <property type="entry name" value="GLUTAMINASE"/>
    <property type="match status" value="1"/>
</dbReference>
<sequence length="206" mass="22394">MMREYKSFPNKDEDVSKVLDFYFSLCSVELTARDAAVLSASLANGGVCPITNDAVLESINVRNCLSQMLSCGMYDYSGEWAFSVGLPAKSGVSGCVLIVIPNKMGIAVYSPPLDKIGNSVKGLAFAERLSEQFSIHHLDSFHAKGGRLERAVRMETSRRRQHRLNISNLLVSASSGDLDEIKRLVSIGVNPFEPGIDGRTALHLAA</sequence>
<comment type="catalytic activity">
    <reaction evidence="5">
        <text>L-glutamine + H2O = L-glutamate + NH4(+)</text>
        <dbReference type="Rhea" id="RHEA:15889"/>
        <dbReference type="ChEBI" id="CHEBI:15377"/>
        <dbReference type="ChEBI" id="CHEBI:28938"/>
        <dbReference type="ChEBI" id="CHEBI:29985"/>
        <dbReference type="ChEBI" id="CHEBI:58359"/>
        <dbReference type="EC" id="3.5.1.2"/>
    </reaction>
</comment>
<dbReference type="Pfam" id="PF04960">
    <property type="entry name" value="Glutaminase"/>
    <property type="match status" value="1"/>
</dbReference>
<comment type="similarity">
    <text evidence="1">Belongs to the glutaminase family.</text>
</comment>
<dbReference type="Gene3D" id="1.25.40.20">
    <property type="entry name" value="Ankyrin repeat-containing domain"/>
    <property type="match status" value="1"/>
</dbReference>
<dbReference type="EMBL" id="JBDODL010002919">
    <property type="protein sequence ID" value="MES1922481.1"/>
    <property type="molecule type" value="Genomic_DNA"/>
</dbReference>
<dbReference type="EC" id="3.5.1.2" evidence="3"/>
<evidence type="ECO:0000256" key="4">
    <source>
        <dbReference type="ARBA" id="ARBA00022801"/>
    </source>
</evidence>
<gene>
    <name evidence="6" type="ORF">MHBO_003999</name>
</gene>
<dbReference type="InterPro" id="IPR036770">
    <property type="entry name" value="Ankyrin_rpt-contain_sf"/>
</dbReference>
<comment type="caution">
    <text evidence="6">The sequence shown here is derived from an EMBL/GenBank/DDBJ whole genome shotgun (WGS) entry which is preliminary data.</text>
</comment>
<evidence type="ECO:0000313" key="6">
    <source>
        <dbReference type="EMBL" id="MES1922481.1"/>
    </source>
</evidence>
<name>A0ABV2ASR5_9EUKA</name>